<dbReference type="GO" id="GO:0006979">
    <property type="term" value="P:response to oxidative stress"/>
    <property type="evidence" value="ECO:0007669"/>
    <property type="project" value="InterPro"/>
</dbReference>
<dbReference type="EMBL" id="HG670306">
    <property type="protein sequence ID" value="CDM85956.1"/>
    <property type="molecule type" value="Genomic_DNA"/>
</dbReference>
<dbReference type="GO" id="GO:0020037">
    <property type="term" value="F:heme binding"/>
    <property type="evidence" value="ECO:0007669"/>
    <property type="project" value="InterPro"/>
</dbReference>
<dbReference type="InterPro" id="IPR002016">
    <property type="entry name" value="Haem_peroxidase"/>
</dbReference>
<dbReference type="ExpressionAtlas" id="A0A080YU46">
    <property type="expression patterns" value="baseline"/>
</dbReference>
<dbReference type="Gramene" id="TraesKAR3B01G0547730.1">
    <property type="protein sequence ID" value="cds.TraesKAR3B01G0547730.1"/>
    <property type="gene ID" value="TraesKAR3B01G0547730"/>
</dbReference>
<dbReference type="PROSITE" id="PS50873">
    <property type="entry name" value="PEROXIDASE_4"/>
    <property type="match status" value="1"/>
</dbReference>
<dbReference type="HOGENOM" id="CLU_1716571_0_0_1"/>
<evidence type="ECO:0000256" key="1">
    <source>
        <dbReference type="ARBA" id="ARBA00022837"/>
    </source>
</evidence>
<dbReference type="GO" id="GO:0004601">
    <property type="term" value="F:peroxidase activity"/>
    <property type="evidence" value="ECO:0007669"/>
    <property type="project" value="InterPro"/>
</dbReference>
<dbReference type="SUPFAM" id="SSF48113">
    <property type="entry name" value="Heme-dependent peroxidases"/>
    <property type="match status" value="1"/>
</dbReference>
<dbReference type="EMBL" id="HG670306">
    <property type="protein sequence ID" value="CDM86900.1"/>
    <property type="molecule type" value="Genomic_DNA"/>
</dbReference>
<evidence type="ECO:0000313" key="3">
    <source>
        <dbReference type="EMBL" id="CDM85956.1"/>
    </source>
</evidence>
<dbReference type="InterPro" id="IPR010255">
    <property type="entry name" value="Haem_peroxidase_sf"/>
</dbReference>
<feature type="domain" description="Plant heme peroxidase family profile" evidence="2">
    <location>
        <begin position="110"/>
        <end position="153"/>
    </location>
</feature>
<proteinExistence type="predicted"/>
<reference evidence="4" key="1">
    <citation type="journal article" date="2014" name="Science">
        <title>Structural and functional partitioning of bread wheat chromosome 3B.</title>
        <authorList>
            <person name="Choulet F."/>
            <person name="Alberti A."/>
            <person name="Theil S."/>
            <person name="Glover N."/>
            <person name="Barbe V."/>
            <person name="Daron J."/>
            <person name="Pingault L."/>
            <person name="Sourdille P."/>
            <person name="Couloux A."/>
            <person name="Paux E."/>
            <person name="Leroy P."/>
            <person name="Mangenot S."/>
            <person name="Guilhot N."/>
            <person name="Le Gouis J."/>
            <person name="Balfourier F."/>
            <person name="Alaux M."/>
            <person name="Jamilloux V."/>
            <person name="Poulain J."/>
            <person name="Durand C."/>
            <person name="Bellec A."/>
            <person name="Gaspin C."/>
            <person name="Safar J."/>
            <person name="Dolezel J."/>
            <person name="Rogers J."/>
            <person name="Vandepoele K."/>
            <person name="Aury J.M."/>
            <person name="Mayer K."/>
            <person name="Berges H."/>
            <person name="Quesneville H."/>
            <person name="Wincker P."/>
            <person name="Feuillet C."/>
        </authorList>
    </citation>
    <scope>NUCLEOTIDE SEQUENCE</scope>
</reference>
<sequence length="153" mass="16458">MSERSCVHPCVMHAPILPRTCQREASVRVVNKTKVTYTYLAAEQAESRWHTVKDTGDNEKQSAVEIMARGAPLLAAAVIAAVALGSVGATEQEAAGGGDDDLSQPPVAQGLSFDFYRQSCPRAESIVHDFVRDVVSKDVGLAAGLLRPYFLRS</sequence>
<keyword evidence="1" id="KW-0106">Calcium</keyword>
<protein>
    <recommendedName>
        <fullName evidence="2">Plant heme peroxidase family profile domain-containing protein</fullName>
    </recommendedName>
</protein>
<dbReference type="AlphaFoldDB" id="A0A080YU46"/>
<evidence type="ECO:0000259" key="2">
    <source>
        <dbReference type="PROSITE" id="PS50873"/>
    </source>
</evidence>
<organism evidence="4">
    <name type="scientific">Triticum aestivum</name>
    <name type="common">Wheat</name>
    <dbReference type="NCBI Taxonomy" id="4565"/>
    <lineage>
        <taxon>Eukaryota</taxon>
        <taxon>Viridiplantae</taxon>
        <taxon>Streptophyta</taxon>
        <taxon>Embryophyta</taxon>
        <taxon>Tracheophyta</taxon>
        <taxon>Spermatophyta</taxon>
        <taxon>Magnoliopsida</taxon>
        <taxon>Liliopsida</taxon>
        <taxon>Poales</taxon>
        <taxon>Poaceae</taxon>
        <taxon>BOP clade</taxon>
        <taxon>Pooideae</taxon>
        <taxon>Triticodae</taxon>
        <taxon>Triticeae</taxon>
        <taxon>Triticinae</taxon>
        <taxon>Triticum</taxon>
    </lineage>
</organism>
<name>A0A080YU46_WHEAT</name>
<evidence type="ECO:0000313" key="4">
    <source>
        <dbReference type="EMBL" id="CDM86900.1"/>
    </source>
</evidence>
<dbReference type="Gene3D" id="1.10.520.10">
    <property type="match status" value="1"/>
</dbReference>
<gene>
    <name evidence="3" type="ORF">TRAES_3BF072300080CFD_c1</name>
    <name evidence="4" type="ORF">TRAES_3BF072500010CFD_c1</name>
</gene>
<accession>A0A080YU46</accession>